<dbReference type="InterPro" id="IPR005946">
    <property type="entry name" value="Rib-P_diPkinase"/>
</dbReference>
<dbReference type="GO" id="GO:0000287">
    <property type="term" value="F:magnesium ion binding"/>
    <property type="evidence" value="ECO:0007669"/>
    <property type="project" value="InterPro"/>
</dbReference>
<dbReference type="PANTHER" id="PTHR10210">
    <property type="entry name" value="RIBOSE-PHOSPHATE DIPHOSPHOKINASE FAMILY MEMBER"/>
    <property type="match status" value="1"/>
</dbReference>
<evidence type="ECO:0000313" key="5">
    <source>
        <dbReference type="EMBL" id="PNL73974.1"/>
    </source>
</evidence>
<dbReference type="Gene3D" id="3.40.50.2020">
    <property type="match status" value="2"/>
</dbReference>
<dbReference type="NCBIfam" id="TIGR01251">
    <property type="entry name" value="ribP_PPkin"/>
    <property type="match status" value="1"/>
</dbReference>
<dbReference type="RefSeq" id="WP_058388649.1">
    <property type="nucleotide sequence ID" value="NZ_CBCRWC010000009.1"/>
</dbReference>
<dbReference type="FunFam" id="3.40.50.2020:FF:000014">
    <property type="entry name" value="Ribose-phosphate pyrophosphokinase 1"/>
    <property type="match status" value="1"/>
</dbReference>
<reference evidence="5" key="1">
    <citation type="submission" date="2017-12" db="EMBL/GenBank/DDBJ databases">
        <title>FDA dAtabase for Regulatory Grade micrObial Sequences (FDA-ARGOS): Supporting development and validation of Infectious Disease Dx tests.</title>
        <authorList>
            <person name="Kerrigan L."/>
            <person name="Tallon L.J."/>
            <person name="Sadzewicz L."/>
            <person name="Sengamalay N."/>
            <person name="Ott S."/>
            <person name="Godinez A."/>
            <person name="Nagaraj S."/>
            <person name="Vavikolanu K."/>
            <person name="Vyas G."/>
            <person name="Nadendla S."/>
            <person name="Aluvathingal J."/>
            <person name="Sichtig H."/>
        </authorList>
    </citation>
    <scope>NUCLEOTIDE SEQUENCE [LARGE SCALE GENOMIC DNA]</scope>
    <source>
        <strain evidence="5">FDAARGOS_200</strain>
    </source>
</reference>
<dbReference type="GO" id="GO:0004749">
    <property type="term" value="F:ribose phosphate diphosphokinase activity"/>
    <property type="evidence" value="ECO:0007669"/>
    <property type="project" value="TreeGrafter"/>
</dbReference>
<proteinExistence type="inferred from homology"/>
<dbReference type="GO" id="GO:0005737">
    <property type="term" value="C:cytoplasm"/>
    <property type="evidence" value="ECO:0007669"/>
    <property type="project" value="TreeGrafter"/>
</dbReference>
<name>A0AAX0X0D9_9GAMM</name>
<dbReference type="NCBIfam" id="NF005537">
    <property type="entry name" value="PRK07199.1"/>
    <property type="match status" value="1"/>
</dbReference>
<evidence type="ECO:0000259" key="4">
    <source>
        <dbReference type="Pfam" id="PF13793"/>
    </source>
</evidence>
<evidence type="ECO:0000313" key="6">
    <source>
        <dbReference type="Proteomes" id="UP000192511"/>
    </source>
</evidence>
<dbReference type="GO" id="GO:0006164">
    <property type="term" value="P:purine nucleotide biosynthetic process"/>
    <property type="evidence" value="ECO:0007669"/>
    <property type="project" value="TreeGrafter"/>
</dbReference>
<gene>
    <name evidence="5" type="ORF">A6J39_000540</name>
</gene>
<dbReference type="Proteomes" id="UP000192511">
    <property type="component" value="Unassembled WGS sequence"/>
</dbReference>
<dbReference type="SUPFAM" id="SSF53271">
    <property type="entry name" value="PRTase-like"/>
    <property type="match status" value="2"/>
</dbReference>
<evidence type="ECO:0000259" key="3">
    <source>
        <dbReference type="Pfam" id="PF00156"/>
    </source>
</evidence>
<dbReference type="PANTHER" id="PTHR10210:SF41">
    <property type="entry name" value="RIBOSE-PHOSPHATE PYROPHOSPHOKINASE 1, CHLOROPLASTIC"/>
    <property type="match status" value="1"/>
</dbReference>
<dbReference type="SMART" id="SM01400">
    <property type="entry name" value="Pribosyltran_N"/>
    <property type="match status" value="1"/>
</dbReference>
<evidence type="ECO:0000256" key="2">
    <source>
        <dbReference type="RuleBase" id="RU004324"/>
    </source>
</evidence>
<dbReference type="InterPro" id="IPR000836">
    <property type="entry name" value="PRTase_dom"/>
</dbReference>
<dbReference type="Pfam" id="PF00156">
    <property type="entry name" value="Pribosyltran"/>
    <property type="match status" value="1"/>
</dbReference>
<accession>A0AAX0X0D9</accession>
<feature type="domain" description="Phosphoribosyltransferase" evidence="3">
    <location>
        <begin position="135"/>
        <end position="274"/>
    </location>
</feature>
<keyword evidence="6" id="KW-1185">Reference proteome</keyword>
<feature type="domain" description="Ribose-phosphate pyrophosphokinase N-terminal" evidence="4">
    <location>
        <begin position="5"/>
        <end position="116"/>
    </location>
</feature>
<dbReference type="AlphaFoldDB" id="A0AAX0X0D9"/>
<dbReference type="GO" id="GO:0006015">
    <property type="term" value="P:5-phosphoribose 1-diphosphate biosynthetic process"/>
    <property type="evidence" value="ECO:0007669"/>
    <property type="project" value="TreeGrafter"/>
</dbReference>
<evidence type="ECO:0000256" key="1">
    <source>
        <dbReference type="ARBA" id="ARBA00022727"/>
    </source>
</evidence>
<organism evidence="5 6">
    <name type="scientific">Legionella anisa</name>
    <dbReference type="NCBI Taxonomy" id="28082"/>
    <lineage>
        <taxon>Bacteria</taxon>
        <taxon>Pseudomonadati</taxon>
        <taxon>Pseudomonadota</taxon>
        <taxon>Gammaproteobacteria</taxon>
        <taxon>Legionellales</taxon>
        <taxon>Legionellaceae</taxon>
        <taxon>Legionella</taxon>
    </lineage>
</organism>
<dbReference type="GO" id="GO:0002189">
    <property type="term" value="C:ribose phosphate diphosphokinase complex"/>
    <property type="evidence" value="ECO:0007669"/>
    <property type="project" value="TreeGrafter"/>
</dbReference>
<comment type="similarity">
    <text evidence="2">Belongs to the ribose-phosphate pyrophosphokinase family.</text>
</comment>
<dbReference type="Pfam" id="PF13793">
    <property type="entry name" value="Pribosyltran_N"/>
    <property type="match status" value="1"/>
</dbReference>
<dbReference type="CDD" id="cd06223">
    <property type="entry name" value="PRTases_typeI"/>
    <property type="match status" value="1"/>
</dbReference>
<comment type="caution">
    <text evidence="5">The sequence shown here is derived from an EMBL/GenBank/DDBJ whole genome shotgun (WGS) entry which is preliminary data.</text>
</comment>
<dbReference type="InterPro" id="IPR029099">
    <property type="entry name" value="Pribosyltran_N"/>
</dbReference>
<keyword evidence="1 2" id="KW-0545">Nucleotide biosynthesis</keyword>
<protein>
    <submittedName>
        <fullName evidence="5">Phosphoribosylpyrophosphate synthetase</fullName>
    </submittedName>
</protein>
<dbReference type="InterPro" id="IPR029057">
    <property type="entry name" value="PRTase-like"/>
</dbReference>
<dbReference type="EMBL" id="NBTX02000001">
    <property type="protein sequence ID" value="PNL73974.1"/>
    <property type="molecule type" value="Genomic_DNA"/>
</dbReference>
<sequence length="302" mass="34211">MKPILFSLFERSELSKTLIERLDVEVGDVTVHRFPDQEWYIKINSEIKNRDIIVVTSFNQPDEKILLLYFFAHTAKELGVAQMGLIAPYLAYLRQDTQFHPGEGVTSRYFANLLSQSFHWLMTIDPHLHRYKSLSDIYSIPTFVVHATDAISGWIQKHINHPVIIGPDMESEQWVAEIAKKAHAPYTILEKVRHGDKKVTVSIPKIPNIHSVSPVLVDDIISTGRTMVQTVLHLKNMGIKSVTCIGVHALFAEDAYTILLDTKIAQIITCNTIHHETNEIDMSSIIVDALVKSKLLVGLIKK</sequence>